<dbReference type="STRING" id="418495.SAMN05216215_100759"/>
<evidence type="ECO:0000256" key="3">
    <source>
        <dbReference type="ARBA" id="ARBA00023163"/>
    </source>
</evidence>
<feature type="domain" description="HTH araC/xylS-type" evidence="4">
    <location>
        <begin position="167"/>
        <end position="265"/>
    </location>
</feature>
<dbReference type="SMART" id="SM00342">
    <property type="entry name" value="HTH_ARAC"/>
    <property type="match status" value="1"/>
</dbReference>
<dbReference type="InterPro" id="IPR050204">
    <property type="entry name" value="AraC_XylS_family_regulators"/>
</dbReference>
<gene>
    <name evidence="5" type="ORF">SAMN05216215_100759</name>
</gene>
<dbReference type="EMBL" id="FNOK01000007">
    <property type="protein sequence ID" value="SDX05332.1"/>
    <property type="molecule type" value="Genomic_DNA"/>
</dbReference>
<keyword evidence="3" id="KW-0804">Transcription</keyword>
<keyword evidence="2 5" id="KW-0238">DNA-binding</keyword>
<evidence type="ECO:0000256" key="2">
    <source>
        <dbReference type="ARBA" id="ARBA00023125"/>
    </source>
</evidence>
<evidence type="ECO:0000313" key="5">
    <source>
        <dbReference type="EMBL" id="SDX05332.1"/>
    </source>
</evidence>
<dbReference type="Gene3D" id="1.10.10.60">
    <property type="entry name" value="Homeodomain-like"/>
    <property type="match status" value="1"/>
</dbReference>
<dbReference type="Proteomes" id="UP000199529">
    <property type="component" value="Unassembled WGS sequence"/>
</dbReference>
<organism evidence="5 6">
    <name type="scientific">Saccharopolyspora shandongensis</name>
    <dbReference type="NCBI Taxonomy" id="418495"/>
    <lineage>
        <taxon>Bacteria</taxon>
        <taxon>Bacillati</taxon>
        <taxon>Actinomycetota</taxon>
        <taxon>Actinomycetes</taxon>
        <taxon>Pseudonocardiales</taxon>
        <taxon>Pseudonocardiaceae</taxon>
        <taxon>Saccharopolyspora</taxon>
    </lineage>
</organism>
<evidence type="ECO:0000259" key="4">
    <source>
        <dbReference type="PROSITE" id="PS01124"/>
    </source>
</evidence>
<sequence>MRSAGNEREAVARWCVARPPRPSRIAGVSMAGFRDRGAGPVDVRVVPHPAVTLALEFGAGPLVVDAETGRQRRGNLVTGFMHGAVRVRGENVECVQVRLSPVIAHEVLGTSPAELDHVVVTLDDLWGRDAARIREQLGDARSWQDRFALTNALLARRREAGRPVDPQVAWAWRQIAVSRGQARVDELAAEIGWSRKRLWSRFRAQIGLPPKRAAKLVRFDHAAHRLAAGGNAARIAAESGYVDQSHLHRDVLAFTGVTPTTVAGEPWLAVDDIAWHGHDID</sequence>
<keyword evidence="6" id="KW-1185">Reference proteome</keyword>
<dbReference type="GO" id="GO:0043565">
    <property type="term" value="F:sequence-specific DNA binding"/>
    <property type="evidence" value="ECO:0007669"/>
    <property type="project" value="InterPro"/>
</dbReference>
<proteinExistence type="predicted"/>
<dbReference type="PROSITE" id="PS01124">
    <property type="entry name" value="HTH_ARAC_FAMILY_2"/>
    <property type="match status" value="1"/>
</dbReference>
<evidence type="ECO:0000313" key="6">
    <source>
        <dbReference type="Proteomes" id="UP000199529"/>
    </source>
</evidence>
<keyword evidence="1" id="KW-0805">Transcription regulation</keyword>
<dbReference type="RefSeq" id="WP_218157267.1">
    <property type="nucleotide sequence ID" value="NZ_FNOK01000007.1"/>
</dbReference>
<evidence type="ECO:0000256" key="1">
    <source>
        <dbReference type="ARBA" id="ARBA00023015"/>
    </source>
</evidence>
<dbReference type="PANTHER" id="PTHR46796:SF15">
    <property type="entry name" value="BLL1074 PROTEIN"/>
    <property type="match status" value="1"/>
</dbReference>
<name>A0A1H2YJB2_9PSEU</name>
<dbReference type="InterPro" id="IPR018060">
    <property type="entry name" value="HTH_AraC"/>
</dbReference>
<dbReference type="PANTHER" id="PTHR46796">
    <property type="entry name" value="HTH-TYPE TRANSCRIPTIONAL ACTIVATOR RHAS-RELATED"/>
    <property type="match status" value="1"/>
</dbReference>
<reference evidence="6" key="1">
    <citation type="submission" date="2016-10" db="EMBL/GenBank/DDBJ databases">
        <authorList>
            <person name="Varghese N."/>
            <person name="Submissions S."/>
        </authorList>
    </citation>
    <scope>NUCLEOTIDE SEQUENCE [LARGE SCALE GENOMIC DNA]</scope>
    <source>
        <strain evidence="6">CGMCC 4.3530</strain>
    </source>
</reference>
<dbReference type="AlphaFoldDB" id="A0A1H2YJB2"/>
<protein>
    <submittedName>
        <fullName evidence="5">AraC-type DNA-binding protein</fullName>
    </submittedName>
</protein>
<accession>A0A1H2YJB2</accession>
<dbReference type="GO" id="GO:0003700">
    <property type="term" value="F:DNA-binding transcription factor activity"/>
    <property type="evidence" value="ECO:0007669"/>
    <property type="project" value="InterPro"/>
</dbReference>
<dbReference type="Pfam" id="PF12833">
    <property type="entry name" value="HTH_18"/>
    <property type="match status" value="1"/>
</dbReference>